<evidence type="ECO:0000256" key="1">
    <source>
        <dbReference type="SAM" id="MobiDB-lite"/>
    </source>
</evidence>
<reference evidence="3 4" key="1">
    <citation type="submission" date="2021-06" db="EMBL/GenBank/DDBJ databases">
        <title>Caerostris extrusa draft genome.</title>
        <authorList>
            <person name="Kono N."/>
            <person name="Arakawa K."/>
        </authorList>
    </citation>
    <scope>NUCLEOTIDE SEQUENCE [LARGE SCALE GENOMIC DNA]</scope>
</reference>
<sequence>MLKITGFERKRKNRTRSQISRGERKTKGNCPKQKKRKSKELLMKRREERKEKKNFYFFRYAFEYVTFYGRVFLAFGIHFGTCVFSG</sequence>
<name>A0AAV4NPA6_CAEEX</name>
<keyword evidence="4" id="KW-1185">Reference proteome</keyword>
<feature type="region of interest" description="Disordered" evidence="1">
    <location>
        <begin position="1"/>
        <end position="44"/>
    </location>
</feature>
<gene>
    <name evidence="3" type="ORF">CEXT_90291</name>
</gene>
<keyword evidence="2" id="KW-1133">Transmembrane helix</keyword>
<keyword evidence="2" id="KW-0472">Membrane</keyword>
<evidence type="ECO:0000256" key="2">
    <source>
        <dbReference type="SAM" id="Phobius"/>
    </source>
</evidence>
<comment type="caution">
    <text evidence="3">The sequence shown here is derived from an EMBL/GenBank/DDBJ whole genome shotgun (WGS) entry which is preliminary data.</text>
</comment>
<dbReference type="Proteomes" id="UP001054945">
    <property type="component" value="Unassembled WGS sequence"/>
</dbReference>
<organism evidence="3 4">
    <name type="scientific">Caerostris extrusa</name>
    <name type="common">Bark spider</name>
    <name type="synonym">Caerostris bankana</name>
    <dbReference type="NCBI Taxonomy" id="172846"/>
    <lineage>
        <taxon>Eukaryota</taxon>
        <taxon>Metazoa</taxon>
        <taxon>Ecdysozoa</taxon>
        <taxon>Arthropoda</taxon>
        <taxon>Chelicerata</taxon>
        <taxon>Arachnida</taxon>
        <taxon>Araneae</taxon>
        <taxon>Araneomorphae</taxon>
        <taxon>Entelegynae</taxon>
        <taxon>Araneoidea</taxon>
        <taxon>Araneidae</taxon>
        <taxon>Caerostris</taxon>
    </lineage>
</organism>
<proteinExistence type="predicted"/>
<evidence type="ECO:0000313" key="4">
    <source>
        <dbReference type="Proteomes" id="UP001054945"/>
    </source>
</evidence>
<keyword evidence="2" id="KW-0812">Transmembrane</keyword>
<accession>A0AAV4NPA6</accession>
<dbReference type="AlphaFoldDB" id="A0AAV4NPA6"/>
<evidence type="ECO:0000313" key="3">
    <source>
        <dbReference type="EMBL" id="GIX86740.1"/>
    </source>
</evidence>
<protein>
    <submittedName>
        <fullName evidence="3">Uncharacterized protein</fullName>
    </submittedName>
</protein>
<dbReference type="EMBL" id="BPLR01003611">
    <property type="protein sequence ID" value="GIX86740.1"/>
    <property type="molecule type" value="Genomic_DNA"/>
</dbReference>
<feature type="transmembrane region" description="Helical" evidence="2">
    <location>
        <begin position="56"/>
        <end position="79"/>
    </location>
</feature>